<keyword evidence="12" id="KW-1185">Reference proteome</keyword>
<feature type="coiled-coil region" evidence="9">
    <location>
        <begin position="210"/>
        <end position="276"/>
    </location>
</feature>
<feature type="region of interest" description="Disordered" evidence="10">
    <location>
        <begin position="1"/>
        <end position="37"/>
    </location>
</feature>
<evidence type="ECO:0000256" key="7">
    <source>
        <dbReference type="ARBA" id="ARBA00023273"/>
    </source>
</evidence>
<name>A0A5A9NE10_9TELE</name>
<sequence>MYGSARAVSHIEGSPARSPRLPRSPRLGHRRVNSGTSNCKTLSMENIQSLNAAYATSGPMYLSDHEGVGSTATYPKGTMTLGRATNRLIYGGRVTAMGSTPNIATVGLPHADLLSYGDLGSISMLHHQGTPSALLRQAVRGGGGELLEIQAQMRDMHRENELLRRELDLKDSKLDSSTNSIKSFWSPELKKERVMRKEEAARTSILKEQMRVTHEENQHLQLTIQALQDELRTQRDLNHLLQQEGGSRGGDHFTTIELTEENFRRLQAEHDRQAKELFLLRKTLEEMELRIETQKQTLGARDESIKKLLEMLQSKGLPPGSGRASDEEEQERARRIADAEAQLGHLEVILDQKEKENLHLREELHRRNQHHPDPGKTKALQTIIEMKDTKISSLERNIRDLEDEIQMLKANGLLNNEDREEEIKQMEVYKNHSKFMKSKIDQLKQELSKKESELLALQTKLETLNNQNSDCKQHIEVLKESLTAKEQRAAILQTEVDALRQRLEEKESFLTKKTKQLQDLTEEKGTLAGEIRDMKDMLEVKERKINVLQKKIENLQEQLRDKDKQLSNLKDRVKSLQTDSSNTDTALVTLEEALSEKERIIERLKEQREREDRERIDEVDLYKKENKDLKEKVNTLQVELTEKESNLIDLKEHASSLASSGLKKDSKLKSLEIAIEQKKEECSKLETQLQKKAHEAELQQITRGNPEYVDRVKLLEKEVSFYKDESGKAQTEVERLLEILREVETEKNDKDKKIAELESPPPPAARPSPRPGGRAPSDPLPSVSAAPQQIGGMMWDFLGKQNKDQNKKGPGIKLGPQMDKKVTGNILQDQRKDNPMDNSKMEELMNVLEKTRQELDATKQRLSSTQHSLSERDGHLTNLRHEHRKQLEEILEMKQQALLAAISEKDANIALLELSSSNKKKTQEEVLALKREKDRLMHQLKQQTQSRMKLIADNYEDDHYHPHAPPPHMQPQPLHPQPQPQPPYPQAQHQPPYPHQPHPQHPQPPPHHQQHPQQPPQPQYPHPQHPQHPQPPGPHPPRAQQPHPQHPHPGMPPQQHPHAQHPHGPPPQQGPHPQPLPHPQQHPHHPQHPGPQGPHPRHPIPPHHRGPGRGPPHPGHRLAPDQSNVCQHAE</sequence>
<protein>
    <submittedName>
        <fullName evidence="11">ERC protein 2</fullName>
    </submittedName>
</protein>
<feature type="region of interest" description="Disordered" evidence="10">
    <location>
        <begin position="743"/>
        <end position="839"/>
    </location>
</feature>
<feature type="compositionally biased region" description="Pro residues" evidence="10">
    <location>
        <begin position="759"/>
        <end position="770"/>
    </location>
</feature>
<dbReference type="EMBL" id="SOYY01000019">
    <property type="protein sequence ID" value="KAA0707455.1"/>
    <property type="molecule type" value="Genomic_DNA"/>
</dbReference>
<reference evidence="11 12" key="1">
    <citation type="journal article" date="2019" name="Mol. Ecol. Resour.">
        <title>Chromosome-level genome assembly of Triplophysa tibetana, a fish adapted to the harsh high-altitude environment of the Tibetan Plateau.</title>
        <authorList>
            <person name="Yang X."/>
            <person name="Liu H."/>
            <person name="Ma Z."/>
            <person name="Zou Y."/>
            <person name="Zou M."/>
            <person name="Mao Y."/>
            <person name="Li X."/>
            <person name="Wang H."/>
            <person name="Chen T."/>
            <person name="Wang W."/>
            <person name="Yang R."/>
        </authorList>
    </citation>
    <scope>NUCLEOTIDE SEQUENCE [LARGE SCALE GENOMIC DNA]</scope>
    <source>
        <strain evidence="11">TTIB1903HZAU</strain>
        <tissue evidence="11">Muscle</tissue>
    </source>
</reference>
<evidence type="ECO:0000313" key="12">
    <source>
        <dbReference type="Proteomes" id="UP000324632"/>
    </source>
</evidence>
<feature type="compositionally biased region" description="Pro residues" evidence="10">
    <location>
        <begin position="963"/>
        <end position="1039"/>
    </location>
</feature>
<dbReference type="PANTHER" id="PTHR18861:SF3">
    <property type="entry name" value="ERC PROTEIN 2"/>
    <property type="match status" value="1"/>
</dbReference>
<evidence type="ECO:0000256" key="10">
    <source>
        <dbReference type="SAM" id="MobiDB-lite"/>
    </source>
</evidence>
<keyword evidence="4" id="KW-0770">Synapse</keyword>
<evidence type="ECO:0000256" key="8">
    <source>
        <dbReference type="ARBA" id="ARBA00034106"/>
    </source>
</evidence>
<dbReference type="PANTHER" id="PTHR18861">
    <property type="entry name" value="ELKS/RAB6-INTERACTING/CAST PROTEIN"/>
    <property type="match status" value="1"/>
</dbReference>
<dbReference type="GO" id="GO:0098882">
    <property type="term" value="F:structural constituent of presynaptic active zone"/>
    <property type="evidence" value="ECO:0007669"/>
    <property type="project" value="TreeGrafter"/>
</dbReference>
<feature type="compositionally biased region" description="Polar residues" evidence="10">
    <location>
        <begin position="1121"/>
        <end position="1130"/>
    </location>
</feature>
<feature type="region of interest" description="Disordered" evidence="10">
    <location>
        <begin position="936"/>
        <end position="1130"/>
    </location>
</feature>
<evidence type="ECO:0000256" key="9">
    <source>
        <dbReference type="SAM" id="Coils"/>
    </source>
</evidence>
<evidence type="ECO:0000313" key="11">
    <source>
        <dbReference type="EMBL" id="KAA0707455.1"/>
    </source>
</evidence>
<dbReference type="InterPro" id="IPR019323">
    <property type="entry name" value="ELKS/CAST"/>
</dbReference>
<dbReference type="GO" id="GO:0030424">
    <property type="term" value="C:axon"/>
    <property type="evidence" value="ECO:0007669"/>
    <property type="project" value="UniProtKB-SubCell"/>
</dbReference>
<dbReference type="GO" id="GO:0048167">
    <property type="term" value="P:regulation of synaptic plasticity"/>
    <property type="evidence" value="ECO:0007669"/>
    <property type="project" value="TreeGrafter"/>
</dbReference>
<evidence type="ECO:0000256" key="2">
    <source>
        <dbReference type="ARBA" id="ARBA00022490"/>
    </source>
</evidence>
<feature type="compositionally biased region" description="Basic residues" evidence="10">
    <location>
        <begin position="1095"/>
        <end position="1107"/>
    </location>
</feature>
<feature type="coiled-coil region" evidence="9">
    <location>
        <begin position="384"/>
        <end position="695"/>
    </location>
</feature>
<feature type="compositionally biased region" description="Basic and acidic residues" evidence="10">
    <location>
        <begin position="743"/>
        <end position="756"/>
    </location>
</feature>
<keyword evidence="7" id="KW-0966">Cell projection</keyword>
<comment type="subcellular location">
    <subcellularLocation>
        <location evidence="1">Cytoplasm</location>
        <location evidence="1">Cytoskeleton</location>
    </subcellularLocation>
    <subcellularLocation>
        <location evidence="8">Presynapse</location>
    </subcellularLocation>
</comment>
<gene>
    <name evidence="11" type="ORF">E1301_Tti016320</name>
</gene>
<evidence type="ECO:0000256" key="5">
    <source>
        <dbReference type="ARBA" id="ARBA00023054"/>
    </source>
</evidence>
<dbReference type="GO" id="GO:0007274">
    <property type="term" value="P:neuromuscular synaptic transmission"/>
    <property type="evidence" value="ECO:0007669"/>
    <property type="project" value="TreeGrafter"/>
</dbReference>
<evidence type="ECO:0000256" key="3">
    <source>
        <dbReference type="ARBA" id="ARBA00022553"/>
    </source>
</evidence>
<dbReference type="Proteomes" id="UP000324632">
    <property type="component" value="Chromosome 19"/>
</dbReference>
<accession>A0A5A9NE10</accession>
<evidence type="ECO:0000256" key="6">
    <source>
        <dbReference type="ARBA" id="ARBA00023212"/>
    </source>
</evidence>
<dbReference type="Pfam" id="PF10174">
    <property type="entry name" value="Cast"/>
    <property type="match status" value="2"/>
</dbReference>
<dbReference type="GO" id="GO:0048788">
    <property type="term" value="C:cytoskeleton of presynaptic active zone"/>
    <property type="evidence" value="ECO:0007669"/>
    <property type="project" value="TreeGrafter"/>
</dbReference>
<feature type="region of interest" description="Disordered" evidence="10">
    <location>
        <begin position="856"/>
        <end position="878"/>
    </location>
</feature>
<dbReference type="SUPFAM" id="SSF57997">
    <property type="entry name" value="Tropomyosin"/>
    <property type="match status" value="1"/>
</dbReference>
<dbReference type="Gene3D" id="1.10.287.1490">
    <property type="match status" value="1"/>
</dbReference>
<evidence type="ECO:0000256" key="4">
    <source>
        <dbReference type="ARBA" id="ARBA00023018"/>
    </source>
</evidence>
<feature type="compositionally biased region" description="Low complexity" evidence="10">
    <location>
        <begin position="13"/>
        <end position="25"/>
    </location>
</feature>
<keyword evidence="3" id="KW-0597">Phosphoprotein</keyword>
<organism evidence="11 12">
    <name type="scientific">Triplophysa tibetana</name>
    <dbReference type="NCBI Taxonomy" id="1572043"/>
    <lineage>
        <taxon>Eukaryota</taxon>
        <taxon>Metazoa</taxon>
        <taxon>Chordata</taxon>
        <taxon>Craniata</taxon>
        <taxon>Vertebrata</taxon>
        <taxon>Euteleostomi</taxon>
        <taxon>Actinopterygii</taxon>
        <taxon>Neopterygii</taxon>
        <taxon>Teleostei</taxon>
        <taxon>Ostariophysi</taxon>
        <taxon>Cypriniformes</taxon>
        <taxon>Nemacheilidae</taxon>
        <taxon>Triplophysa</taxon>
    </lineage>
</organism>
<dbReference type="AlphaFoldDB" id="A0A5A9NE10"/>
<feature type="compositionally biased region" description="Pro residues" evidence="10">
    <location>
        <begin position="1063"/>
        <end position="1080"/>
    </location>
</feature>
<keyword evidence="5 9" id="KW-0175">Coiled coil</keyword>
<keyword evidence="2" id="KW-0963">Cytoplasm</keyword>
<proteinExistence type="predicted"/>
<feature type="compositionally biased region" description="Basic and acidic residues" evidence="10">
    <location>
        <begin position="829"/>
        <end position="839"/>
    </location>
</feature>
<evidence type="ECO:0000256" key="1">
    <source>
        <dbReference type="ARBA" id="ARBA00004245"/>
    </source>
</evidence>
<comment type="caution">
    <text evidence="11">The sequence shown here is derived from an EMBL/GenBank/DDBJ whole genome shotgun (WGS) entry which is preliminary data.</text>
</comment>
<keyword evidence="6" id="KW-0206">Cytoskeleton</keyword>